<dbReference type="GO" id="GO:0008757">
    <property type="term" value="F:S-adenosylmethionine-dependent methyltransferase activity"/>
    <property type="evidence" value="ECO:0007669"/>
    <property type="project" value="InterPro"/>
</dbReference>
<keyword evidence="2" id="KW-0489">Methyltransferase</keyword>
<evidence type="ECO:0000259" key="1">
    <source>
        <dbReference type="Pfam" id="PF13649"/>
    </source>
</evidence>
<feature type="domain" description="Methyltransferase" evidence="1">
    <location>
        <begin position="78"/>
        <end position="137"/>
    </location>
</feature>
<proteinExistence type="predicted"/>
<dbReference type="EMBL" id="QSJI01000003">
    <property type="protein sequence ID" value="RHD56030.1"/>
    <property type="molecule type" value="Genomic_DNA"/>
</dbReference>
<comment type="caution">
    <text evidence="2">The sequence shown here is derived from an EMBL/GenBank/DDBJ whole genome shotgun (WGS) entry which is preliminary data.</text>
</comment>
<evidence type="ECO:0000313" key="3">
    <source>
        <dbReference type="Proteomes" id="UP000286050"/>
    </source>
</evidence>
<name>A0A414FX34_9ACTN</name>
<dbReference type="SUPFAM" id="SSF53335">
    <property type="entry name" value="S-adenosyl-L-methionine-dependent methyltransferases"/>
    <property type="match status" value="1"/>
</dbReference>
<sequence>MDDLSMRAYRAASARAACEDDQSRADRALDVAVAGEPLAALGDPTVLGGGAHEPTPTPYWILDDLLGGLSFEQTDHLLDVGCGAGRVLAYAAATQLPCRVTGVELDGRLAARAASWTRGRDGLEVIAGSALDIPLGAYTHFYLFNPFDQVLLVEFLDRLEAQVRRSITLVHMSDNGESFAYLGRAGWMREREGSFYEHPAGGFPVFGYPQHYSIWRYVPDANGAKGAPVV</sequence>
<dbReference type="AlphaFoldDB" id="A0A414FX34"/>
<keyword evidence="2" id="KW-0808">Transferase</keyword>
<dbReference type="InterPro" id="IPR041698">
    <property type="entry name" value="Methyltransf_25"/>
</dbReference>
<dbReference type="Gene3D" id="3.40.50.150">
    <property type="entry name" value="Vaccinia Virus protein VP39"/>
    <property type="match status" value="1"/>
</dbReference>
<protein>
    <submittedName>
        <fullName evidence="2">Class I SAM-dependent methyltransferase</fullName>
    </submittedName>
</protein>
<dbReference type="Proteomes" id="UP000286050">
    <property type="component" value="Unassembled WGS sequence"/>
</dbReference>
<organism evidence="2 3">
    <name type="scientific">Collinsella intestinalis</name>
    <dbReference type="NCBI Taxonomy" id="147207"/>
    <lineage>
        <taxon>Bacteria</taxon>
        <taxon>Bacillati</taxon>
        <taxon>Actinomycetota</taxon>
        <taxon>Coriobacteriia</taxon>
        <taxon>Coriobacteriales</taxon>
        <taxon>Coriobacteriaceae</taxon>
        <taxon>Collinsella</taxon>
    </lineage>
</organism>
<accession>A0A414FX34</accession>
<reference evidence="2 3" key="1">
    <citation type="submission" date="2018-08" db="EMBL/GenBank/DDBJ databases">
        <title>A genome reference for cultivated species of the human gut microbiota.</title>
        <authorList>
            <person name="Zou Y."/>
            <person name="Xue W."/>
            <person name="Luo G."/>
        </authorList>
    </citation>
    <scope>NUCLEOTIDE SEQUENCE [LARGE SCALE GENOMIC DNA]</scope>
    <source>
        <strain evidence="2 3">AM30-5LB</strain>
    </source>
</reference>
<dbReference type="RefSeq" id="WP_118271885.1">
    <property type="nucleotide sequence ID" value="NZ_QSJI01000003.1"/>
</dbReference>
<dbReference type="CDD" id="cd02440">
    <property type="entry name" value="AdoMet_MTases"/>
    <property type="match status" value="1"/>
</dbReference>
<dbReference type="GO" id="GO:0032259">
    <property type="term" value="P:methylation"/>
    <property type="evidence" value="ECO:0007669"/>
    <property type="project" value="UniProtKB-KW"/>
</dbReference>
<gene>
    <name evidence="2" type="ORF">DW787_04935</name>
</gene>
<evidence type="ECO:0000313" key="2">
    <source>
        <dbReference type="EMBL" id="RHD56030.1"/>
    </source>
</evidence>
<dbReference type="InterPro" id="IPR029063">
    <property type="entry name" value="SAM-dependent_MTases_sf"/>
</dbReference>
<dbReference type="Pfam" id="PF13649">
    <property type="entry name" value="Methyltransf_25"/>
    <property type="match status" value="1"/>
</dbReference>